<dbReference type="Proteomes" id="UP000319728">
    <property type="component" value="Unassembled WGS sequence"/>
</dbReference>
<reference evidence="2 3" key="1">
    <citation type="submission" date="2019-07" db="EMBL/GenBank/DDBJ databases">
        <title>R&amp;d 2014.</title>
        <authorList>
            <person name="Klenk H.-P."/>
        </authorList>
    </citation>
    <scope>NUCLEOTIDE SEQUENCE [LARGE SCALE GENOMIC DNA]</scope>
    <source>
        <strain evidence="2 3">DSM 43912</strain>
    </source>
</reference>
<proteinExistence type="predicted"/>
<keyword evidence="3" id="KW-1185">Reference proteome</keyword>
<keyword evidence="1" id="KW-0812">Transmembrane</keyword>
<comment type="caution">
    <text evidence="2">The sequence shown here is derived from an EMBL/GenBank/DDBJ whole genome shotgun (WGS) entry which is preliminary data.</text>
</comment>
<evidence type="ECO:0000256" key="1">
    <source>
        <dbReference type="SAM" id="Phobius"/>
    </source>
</evidence>
<keyword evidence="1" id="KW-0472">Membrane</keyword>
<protein>
    <submittedName>
        <fullName evidence="2">Uncharacterized protein DUF4386</fullName>
    </submittedName>
</protein>
<name>A0A562WI28_9ACTN</name>
<feature type="transmembrane region" description="Helical" evidence="1">
    <location>
        <begin position="87"/>
        <end position="107"/>
    </location>
</feature>
<accession>A0A562WI28</accession>
<keyword evidence="1" id="KW-1133">Transmembrane helix</keyword>
<feature type="transmembrane region" description="Helical" evidence="1">
    <location>
        <begin position="139"/>
        <end position="164"/>
    </location>
</feature>
<evidence type="ECO:0000313" key="3">
    <source>
        <dbReference type="Proteomes" id="UP000319728"/>
    </source>
</evidence>
<organism evidence="2 3">
    <name type="scientific">Micromonospora sagamiensis</name>
    <dbReference type="NCBI Taxonomy" id="47875"/>
    <lineage>
        <taxon>Bacteria</taxon>
        <taxon>Bacillati</taxon>
        <taxon>Actinomycetota</taxon>
        <taxon>Actinomycetes</taxon>
        <taxon>Micromonosporales</taxon>
        <taxon>Micromonosporaceae</taxon>
        <taxon>Micromonospora</taxon>
    </lineage>
</organism>
<evidence type="ECO:0000313" key="2">
    <source>
        <dbReference type="EMBL" id="TWJ29933.1"/>
    </source>
</evidence>
<sequence length="200" mass="21346">MMLITATTREPPLSLVSRVASPPGSAADDGRVTLPCTASASRITVYAVVFAVAITHLIAAAGLLRDDPATDRISPSVYAQITEFEEIWSRGLILFGVHLLLLGWLAWRSPSAPTWVAVLVAIAGAGYLADSIGPLISSAYMIEVAAVTFGGEIILMGWLLVFAVRSRSHRRSNMAGDGSPPSRTAAMRERRTSLVLWWGG</sequence>
<dbReference type="AlphaFoldDB" id="A0A562WI28"/>
<dbReference type="EMBL" id="VLLP01000001">
    <property type="protein sequence ID" value="TWJ29933.1"/>
    <property type="molecule type" value="Genomic_DNA"/>
</dbReference>
<feature type="transmembrane region" description="Helical" evidence="1">
    <location>
        <begin position="43"/>
        <end position="64"/>
    </location>
</feature>
<dbReference type="InterPro" id="IPR025495">
    <property type="entry name" value="DUF4386"/>
</dbReference>
<gene>
    <name evidence="2" type="ORF">JD81_03464</name>
</gene>
<feature type="transmembrane region" description="Helical" evidence="1">
    <location>
        <begin position="114"/>
        <end position="133"/>
    </location>
</feature>
<dbReference type="Pfam" id="PF14329">
    <property type="entry name" value="DUF4386"/>
    <property type="match status" value="1"/>
</dbReference>